<evidence type="ECO:0000313" key="3">
    <source>
        <dbReference type="Proteomes" id="UP001439008"/>
    </source>
</evidence>
<protein>
    <submittedName>
        <fullName evidence="2">Uncharacterized protein</fullName>
    </submittedName>
</protein>
<sequence length="167" mass="18595">MRRGRPRIHSHTSFDLQQSETCDIIVTGYSENVLKIEAKSEGKIKRGFLFVPKVVEKSQSESPSPPSISFDSSETAIEVELSDPKNSDSIFSKKSVETGPTKRKFSKENRSKNLNDFEKSVEKLANEINVNGNVGNPHFETVLEVKFALKKAAISSQHLARQIGVAF</sequence>
<comment type="caution">
    <text evidence="2">The sequence shown here is derived from an EMBL/GenBank/DDBJ whole genome shotgun (WGS) entry which is preliminary data.</text>
</comment>
<proteinExistence type="predicted"/>
<organism evidence="2 3">
    <name type="scientific">Bonamia ostreae</name>
    <dbReference type="NCBI Taxonomy" id="126728"/>
    <lineage>
        <taxon>Eukaryota</taxon>
        <taxon>Sar</taxon>
        <taxon>Rhizaria</taxon>
        <taxon>Endomyxa</taxon>
        <taxon>Ascetosporea</taxon>
        <taxon>Haplosporida</taxon>
        <taxon>Bonamia</taxon>
    </lineage>
</organism>
<accession>A0ABV2ARD5</accession>
<gene>
    <name evidence="2" type="ORF">MHBO_003728</name>
</gene>
<reference evidence="2 3" key="1">
    <citation type="journal article" date="2024" name="BMC Biol.">
        <title>Comparative genomics of Ascetosporea gives new insight into the evolutionary basis for animal parasitism in Rhizaria.</title>
        <authorList>
            <person name="Hiltunen Thoren M."/>
            <person name="Onut-Brannstrom I."/>
            <person name="Alfjorden A."/>
            <person name="Peckova H."/>
            <person name="Swords F."/>
            <person name="Hooper C."/>
            <person name="Holzer A.S."/>
            <person name="Bass D."/>
            <person name="Burki F."/>
        </authorList>
    </citation>
    <scope>NUCLEOTIDE SEQUENCE [LARGE SCALE GENOMIC DNA]</scope>
    <source>
        <strain evidence="2">20-A016</strain>
    </source>
</reference>
<dbReference type="Proteomes" id="UP001439008">
    <property type="component" value="Unassembled WGS sequence"/>
</dbReference>
<keyword evidence="3" id="KW-1185">Reference proteome</keyword>
<evidence type="ECO:0000313" key="2">
    <source>
        <dbReference type="EMBL" id="MES1922219.1"/>
    </source>
</evidence>
<name>A0ABV2ARD5_9EUKA</name>
<dbReference type="EMBL" id="JBDODL010002405">
    <property type="protein sequence ID" value="MES1922219.1"/>
    <property type="molecule type" value="Genomic_DNA"/>
</dbReference>
<evidence type="ECO:0000256" key="1">
    <source>
        <dbReference type="SAM" id="MobiDB-lite"/>
    </source>
</evidence>
<feature type="region of interest" description="Disordered" evidence="1">
    <location>
        <begin position="81"/>
        <end position="112"/>
    </location>
</feature>